<evidence type="ECO:0000313" key="11">
    <source>
        <dbReference type="EMBL" id="CCB89311.1"/>
    </source>
</evidence>
<sequence length="430" mass="49895">MRTWHDFLKMLEKDLGKETVDKWLRPLKILKFDAANLYLDATDSFQILWYKEHVTKELMDPNGRKIKLHFYLNGQPLKSRVKKTTTEESSPKQYFSPDHLASHATFENFIKEESPFLACDLLTHIDSTYNPIFLYGPSGCGKTHLLMATAHKLKKDGKNVFYVRAETFTEHVIRAFRTSSLQEFRPTYRNLDCLILDDIQMLKGKNTTQEELFHTFNRLHTQGMQIVLSSSSSPRELDGIEERLKSRFEWGITLPLSVATSSECKQILAKRSESLSLPLTELMQTHLLRTFQTLPSLIRALEALALRLHQSQLKLDISMIDHLLQDLIREEKGQQLTPDIILQHIAETFQVNAEDIMGKSQNKEHVLPRKMAMYFCRTILRMPYLKIGEFFSRDHSTVMSSVKQIEKGKASKDKNIAPALFQIQQKFLNY</sequence>
<reference key="1">
    <citation type="journal article" date="2011" name="Mol. Biol. Evol.">
        <title>Unity in variety -- the pan-genome of the Chlamydiae.</title>
        <authorList>
            <person name="Collingro A."/>
            <person name="Tischler P."/>
            <person name="Weinmaier T."/>
            <person name="Penz T."/>
            <person name="Heinz E."/>
            <person name="Brunham R.C."/>
            <person name="Read T.D."/>
            <person name="Bavoil P.M."/>
            <person name="Sachse K."/>
            <person name="Kahane S."/>
            <person name="Friedman M.G."/>
            <person name="Rattei T."/>
            <person name="Myers G.S.A."/>
            <person name="Horn M."/>
        </authorList>
    </citation>
    <scope>NUCLEOTIDE SEQUENCE</scope>
    <source>
        <strain>Z</strain>
    </source>
</reference>
<organism evidence="11 12">
    <name type="scientific">Simkania negevensis (strain ATCC VR-1471 / DSM 27360 / Z)</name>
    <dbReference type="NCBI Taxonomy" id="331113"/>
    <lineage>
        <taxon>Bacteria</taxon>
        <taxon>Pseudomonadati</taxon>
        <taxon>Chlamydiota</taxon>
        <taxon>Chlamydiia</taxon>
        <taxon>Parachlamydiales</taxon>
        <taxon>Simkaniaceae</taxon>
        <taxon>Simkania</taxon>
    </lineage>
</organism>
<keyword evidence="12" id="KW-1185">Reference proteome</keyword>
<dbReference type="GO" id="GO:0003688">
    <property type="term" value="F:DNA replication origin binding"/>
    <property type="evidence" value="ECO:0007669"/>
    <property type="project" value="InterPro"/>
</dbReference>
<dbReference type="Gene3D" id="3.40.50.300">
    <property type="entry name" value="P-loop containing nucleotide triphosphate hydrolases"/>
    <property type="match status" value="1"/>
</dbReference>
<dbReference type="CDD" id="cd00009">
    <property type="entry name" value="AAA"/>
    <property type="match status" value="1"/>
</dbReference>
<proteinExistence type="inferred from homology"/>
<keyword evidence="1" id="KW-0963">Cytoplasm</keyword>
<evidence type="ECO:0000313" key="12">
    <source>
        <dbReference type="Proteomes" id="UP000000496"/>
    </source>
</evidence>
<dbReference type="GO" id="GO:0008289">
    <property type="term" value="F:lipid binding"/>
    <property type="evidence" value="ECO:0007669"/>
    <property type="project" value="UniProtKB-KW"/>
</dbReference>
<evidence type="ECO:0000256" key="6">
    <source>
        <dbReference type="ARBA" id="ARBA00023125"/>
    </source>
</evidence>
<comment type="function">
    <text evidence="7">Plays an essential role in the initiation and regulation of chromosomal replication. ATP-DnaA binds to the origin of replication (oriC) to initiate formation of the DNA replication initiation complex once per cell cycle. Binds the DnaA box (a 9 base pair repeat at the origin) and separates the double-stranded (ds)DNA. Forms a right-handed helical filament on oriC DNA; dsDNA binds to the exterior of the filament while single-stranded (ss)DNA is stabiized in the filament's interior. The ATP-DnaA-oriC complex binds and stabilizes one strand of the AT-rich DNA unwinding element (DUE), permitting loading of DNA polymerase. After initiation quickly degrades to an ADP-DnaA complex that is not apt for DNA replication. Binds acidic phospholipids.</text>
</comment>
<dbReference type="Pfam" id="PF00308">
    <property type="entry name" value="Bac_DnaA"/>
    <property type="match status" value="1"/>
</dbReference>
<keyword evidence="2 7" id="KW-0235">DNA replication</keyword>
<dbReference type="InterPro" id="IPR013317">
    <property type="entry name" value="DnaA_dom"/>
</dbReference>
<dbReference type="InterPro" id="IPR027417">
    <property type="entry name" value="P-loop_NTPase"/>
</dbReference>
<accession>F8L903</accession>
<dbReference type="GO" id="GO:0006275">
    <property type="term" value="P:regulation of DNA replication"/>
    <property type="evidence" value="ECO:0007669"/>
    <property type="project" value="InterPro"/>
</dbReference>
<reference evidence="11 12" key="2">
    <citation type="journal article" date="2011" name="Mol. Biol. Evol.">
        <title>Unity in variety--the pan-genome of the Chlamydiae.</title>
        <authorList>
            <person name="Collingro A."/>
            <person name="Tischler P."/>
            <person name="Weinmaier T."/>
            <person name="Penz T."/>
            <person name="Heinz E."/>
            <person name="Brunham R.C."/>
            <person name="Read T.D."/>
            <person name="Bavoil P.M."/>
            <person name="Sachse K."/>
            <person name="Kahane S."/>
            <person name="Friedman M.G."/>
            <person name="Rattei T."/>
            <person name="Myers G.S."/>
            <person name="Horn M."/>
        </authorList>
    </citation>
    <scope>NUCLEOTIDE SEQUENCE [LARGE SCALE GENOMIC DNA]</scope>
    <source>
        <strain evidence="12">ATCC VR-1471 / Z</strain>
    </source>
</reference>
<dbReference type="PROSITE" id="PS01008">
    <property type="entry name" value="DNAA"/>
    <property type="match status" value="1"/>
</dbReference>
<dbReference type="Gene3D" id="3.30.300.180">
    <property type="match status" value="1"/>
</dbReference>
<dbReference type="RefSeq" id="WP_013943778.1">
    <property type="nucleotide sequence ID" value="NC_015713.1"/>
</dbReference>
<evidence type="ECO:0000256" key="7">
    <source>
        <dbReference type="RuleBase" id="RU000577"/>
    </source>
</evidence>
<dbReference type="STRING" id="331113.SNE_A14340"/>
<dbReference type="PRINTS" id="PR00051">
    <property type="entry name" value="DNAA"/>
</dbReference>
<dbReference type="SUPFAM" id="SSF48295">
    <property type="entry name" value="TrpR-like"/>
    <property type="match status" value="1"/>
</dbReference>
<dbReference type="InterPro" id="IPR003593">
    <property type="entry name" value="AAA+_ATPase"/>
</dbReference>
<dbReference type="KEGG" id="sng:SNE_A14340"/>
<dbReference type="SUPFAM" id="SSF52540">
    <property type="entry name" value="P-loop containing nucleoside triphosphate hydrolases"/>
    <property type="match status" value="1"/>
</dbReference>
<evidence type="ECO:0000256" key="5">
    <source>
        <dbReference type="ARBA" id="ARBA00023121"/>
    </source>
</evidence>
<dbReference type="eggNOG" id="COG0593">
    <property type="taxonomic scope" value="Bacteria"/>
</dbReference>
<dbReference type="InterPro" id="IPR010921">
    <property type="entry name" value="Trp_repressor/repl_initiator"/>
</dbReference>
<dbReference type="HOGENOM" id="CLU_026910_3_2_0"/>
<dbReference type="PANTHER" id="PTHR30050:SF2">
    <property type="entry name" value="CHROMOSOMAL REPLICATION INITIATOR PROTEIN DNAA"/>
    <property type="match status" value="1"/>
</dbReference>
<name>F8L903_SIMNZ</name>
<dbReference type="PANTHER" id="PTHR30050">
    <property type="entry name" value="CHROMOSOMAL REPLICATION INITIATOR PROTEIN DNAA"/>
    <property type="match status" value="1"/>
</dbReference>
<dbReference type="InterPro" id="IPR024633">
    <property type="entry name" value="DnaA_N_dom"/>
</dbReference>
<keyword evidence="6 7" id="KW-0238">DNA-binding</keyword>
<feature type="domain" description="AAA+ ATPase" evidence="9">
    <location>
        <begin position="128"/>
        <end position="256"/>
    </location>
</feature>
<dbReference type="EMBL" id="FR872582">
    <property type="protein sequence ID" value="CCB89311.1"/>
    <property type="molecule type" value="Genomic_DNA"/>
</dbReference>
<dbReference type="SMART" id="SM00760">
    <property type="entry name" value="Bac_DnaA_C"/>
    <property type="match status" value="1"/>
</dbReference>
<gene>
    <name evidence="11" type="primary">dnaA1-B</name>
    <name evidence="11" type="ordered locus">SNE_A14340</name>
</gene>
<keyword evidence="4 7" id="KW-0067">ATP-binding</keyword>
<dbReference type="InterPro" id="IPR038454">
    <property type="entry name" value="DnaA_N_sf"/>
</dbReference>
<evidence type="ECO:0000256" key="1">
    <source>
        <dbReference type="ARBA" id="ARBA00022490"/>
    </source>
</evidence>
<feature type="domain" description="Chromosomal replication initiator DnaA C-terminal" evidence="10">
    <location>
        <begin position="337"/>
        <end position="405"/>
    </location>
</feature>
<evidence type="ECO:0000259" key="9">
    <source>
        <dbReference type="SMART" id="SM00382"/>
    </source>
</evidence>
<dbReference type="Gene3D" id="1.10.1750.10">
    <property type="match status" value="1"/>
</dbReference>
<comment type="similarity">
    <text evidence="8">Belongs to the DnaA family.</text>
</comment>
<dbReference type="Proteomes" id="UP000000496">
    <property type="component" value="Chromosome gsn.131"/>
</dbReference>
<dbReference type="Pfam" id="PF08299">
    <property type="entry name" value="Bac_DnaA_C"/>
    <property type="match status" value="1"/>
</dbReference>
<evidence type="ECO:0000256" key="2">
    <source>
        <dbReference type="ARBA" id="ARBA00022705"/>
    </source>
</evidence>
<evidence type="ECO:0000259" key="10">
    <source>
        <dbReference type="SMART" id="SM00760"/>
    </source>
</evidence>
<evidence type="ECO:0000256" key="4">
    <source>
        <dbReference type="ARBA" id="ARBA00022840"/>
    </source>
</evidence>
<dbReference type="OrthoDB" id="19837at2"/>
<protein>
    <recommendedName>
        <fullName evidence="7">Chromosomal replication initiator protein DnaA</fullName>
    </recommendedName>
</protein>
<dbReference type="AlphaFoldDB" id="F8L903"/>
<dbReference type="GO" id="GO:0006270">
    <property type="term" value="P:DNA replication initiation"/>
    <property type="evidence" value="ECO:0007669"/>
    <property type="project" value="InterPro"/>
</dbReference>
<dbReference type="GO" id="GO:0005886">
    <property type="term" value="C:plasma membrane"/>
    <property type="evidence" value="ECO:0007669"/>
    <property type="project" value="TreeGrafter"/>
</dbReference>
<evidence type="ECO:0000256" key="8">
    <source>
        <dbReference type="RuleBase" id="RU004227"/>
    </source>
</evidence>
<dbReference type="GO" id="GO:0005524">
    <property type="term" value="F:ATP binding"/>
    <property type="evidence" value="ECO:0007669"/>
    <property type="project" value="UniProtKB-KW"/>
</dbReference>
<dbReference type="InterPro" id="IPR013159">
    <property type="entry name" value="DnaA_C"/>
</dbReference>
<dbReference type="CDD" id="cd06571">
    <property type="entry name" value="Bac_DnaA_C"/>
    <property type="match status" value="1"/>
</dbReference>
<dbReference type="InterPro" id="IPR020591">
    <property type="entry name" value="Chromosome_initiator_DnaA-like"/>
</dbReference>
<keyword evidence="5" id="KW-0446">Lipid-binding</keyword>
<dbReference type="InterPro" id="IPR018312">
    <property type="entry name" value="Chromosome_initiator_DnaA_CS"/>
</dbReference>
<dbReference type="SMART" id="SM00382">
    <property type="entry name" value="AAA"/>
    <property type="match status" value="1"/>
</dbReference>
<keyword evidence="3 7" id="KW-0547">Nucleotide-binding</keyword>
<evidence type="ECO:0000256" key="3">
    <source>
        <dbReference type="ARBA" id="ARBA00022741"/>
    </source>
</evidence>
<dbReference type="Pfam" id="PF11638">
    <property type="entry name" value="DnaA_N"/>
    <property type="match status" value="1"/>
</dbReference>